<feature type="non-terminal residue" evidence="2">
    <location>
        <position position="1"/>
    </location>
</feature>
<accession>A0ABD0RFK2</accession>
<dbReference type="Gene3D" id="1.20.1270.60">
    <property type="entry name" value="Arfaptin homology (AH) domain/BAR domain"/>
    <property type="match status" value="1"/>
</dbReference>
<dbReference type="AlphaFoldDB" id="A0ABD0RFK2"/>
<protein>
    <submittedName>
        <fullName evidence="2">Uncharacterized protein</fullName>
    </submittedName>
</protein>
<proteinExistence type="predicted"/>
<gene>
    <name evidence="2" type="ORF">M9458_009852</name>
</gene>
<dbReference type="PANTHER" id="PTHR14166">
    <property type="entry name" value="SLIT-ROBO RHO GTPASE ACTIVATING PROTEIN"/>
    <property type="match status" value="1"/>
</dbReference>
<dbReference type="InterPro" id="IPR051627">
    <property type="entry name" value="SLIT-ROBO_RhoGAP"/>
</dbReference>
<keyword evidence="3" id="KW-1185">Reference proteome</keyword>
<organism evidence="2 3">
    <name type="scientific">Cirrhinus mrigala</name>
    <name type="common">Mrigala</name>
    <dbReference type="NCBI Taxonomy" id="683832"/>
    <lineage>
        <taxon>Eukaryota</taxon>
        <taxon>Metazoa</taxon>
        <taxon>Chordata</taxon>
        <taxon>Craniata</taxon>
        <taxon>Vertebrata</taxon>
        <taxon>Euteleostomi</taxon>
        <taxon>Actinopterygii</taxon>
        <taxon>Neopterygii</taxon>
        <taxon>Teleostei</taxon>
        <taxon>Ostariophysi</taxon>
        <taxon>Cypriniformes</taxon>
        <taxon>Cyprinidae</taxon>
        <taxon>Labeoninae</taxon>
        <taxon>Labeonini</taxon>
        <taxon>Cirrhinus</taxon>
    </lineage>
</organism>
<name>A0ABD0RFK2_CIRMR</name>
<evidence type="ECO:0000256" key="1">
    <source>
        <dbReference type="ARBA" id="ARBA00023054"/>
    </source>
</evidence>
<dbReference type="EMBL" id="JAMKFB020000004">
    <property type="protein sequence ID" value="KAL0196280.1"/>
    <property type="molecule type" value="Genomic_DNA"/>
</dbReference>
<dbReference type="SUPFAM" id="SSF103657">
    <property type="entry name" value="BAR/IMD domain-like"/>
    <property type="match status" value="1"/>
</dbReference>
<evidence type="ECO:0000313" key="3">
    <source>
        <dbReference type="Proteomes" id="UP001529510"/>
    </source>
</evidence>
<reference evidence="2 3" key="1">
    <citation type="submission" date="2024-05" db="EMBL/GenBank/DDBJ databases">
        <title>Genome sequencing and assembly of Indian major carp, Cirrhinus mrigala (Hamilton, 1822).</title>
        <authorList>
            <person name="Mohindra V."/>
            <person name="Chowdhury L.M."/>
            <person name="Lal K."/>
            <person name="Jena J.K."/>
        </authorList>
    </citation>
    <scope>NUCLEOTIDE SEQUENCE [LARGE SCALE GENOMIC DNA]</scope>
    <source>
        <strain evidence="2">CM1030</strain>
        <tissue evidence="2">Blood</tissue>
    </source>
</reference>
<comment type="caution">
    <text evidence="2">The sequence shown here is derived from an EMBL/GenBank/DDBJ whole genome shotgun (WGS) entry which is preliminary data.</text>
</comment>
<evidence type="ECO:0000313" key="2">
    <source>
        <dbReference type="EMBL" id="KAL0196280.1"/>
    </source>
</evidence>
<dbReference type="Proteomes" id="UP001529510">
    <property type="component" value="Unassembled WGS sequence"/>
</dbReference>
<dbReference type="InterPro" id="IPR027267">
    <property type="entry name" value="AH/BAR_dom_sf"/>
</dbReference>
<sequence length="56" mass="6529">RQAKYSENKLKVMKARNEYLLTLEATNASLFKYYIQDLAAHRNAQIVSRRQEIATA</sequence>
<keyword evidence="1" id="KW-0175">Coiled coil</keyword>